<organism evidence="4 5">
    <name type="scientific">Rufibacter immobilis</name>
    <dbReference type="NCBI Taxonomy" id="1348778"/>
    <lineage>
        <taxon>Bacteria</taxon>
        <taxon>Pseudomonadati</taxon>
        <taxon>Bacteroidota</taxon>
        <taxon>Cytophagia</taxon>
        <taxon>Cytophagales</taxon>
        <taxon>Hymenobacteraceae</taxon>
        <taxon>Rufibacter</taxon>
    </lineage>
</organism>
<dbReference type="Gene3D" id="3.40.50.1110">
    <property type="entry name" value="SGNH hydrolase"/>
    <property type="match status" value="1"/>
</dbReference>
<evidence type="ECO:0000313" key="4">
    <source>
        <dbReference type="EMBL" id="RNI30003.1"/>
    </source>
</evidence>
<dbReference type="InterPro" id="IPR036514">
    <property type="entry name" value="SGNH_hydro_sf"/>
</dbReference>
<dbReference type="AlphaFoldDB" id="A0A3M9MYP3"/>
<evidence type="ECO:0000259" key="3">
    <source>
        <dbReference type="Pfam" id="PF17996"/>
    </source>
</evidence>
<feature type="signal peptide" evidence="1">
    <location>
        <begin position="1"/>
        <end position="25"/>
    </location>
</feature>
<dbReference type="PANTHER" id="PTHR37834:SF2">
    <property type="entry name" value="ESTERASE, SGNH HYDROLASE-TYPE"/>
    <property type="match status" value="1"/>
</dbReference>
<dbReference type="InterPro" id="IPR037461">
    <property type="entry name" value="CtCE2-like_dom"/>
</dbReference>
<evidence type="ECO:0000313" key="5">
    <source>
        <dbReference type="Proteomes" id="UP000271010"/>
    </source>
</evidence>
<dbReference type="Gene3D" id="2.60.120.260">
    <property type="entry name" value="Galactose-binding domain-like"/>
    <property type="match status" value="1"/>
</dbReference>
<dbReference type="OrthoDB" id="9801375at2"/>
<dbReference type="InterPro" id="IPR013830">
    <property type="entry name" value="SGNH_hydro"/>
</dbReference>
<dbReference type="SUPFAM" id="SSF52266">
    <property type="entry name" value="SGNH hydrolase"/>
    <property type="match status" value="1"/>
</dbReference>
<proteinExistence type="predicted"/>
<reference evidence="4 5" key="1">
    <citation type="submission" date="2018-11" db="EMBL/GenBank/DDBJ databases">
        <title>Rufibacter latericius sp. nov., isolated from water in Baiyang Lake.</title>
        <authorList>
            <person name="Yang Y."/>
        </authorList>
    </citation>
    <scope>NUCLEOTIDE SEQUENCE [LARGE SCALE GENOMIC DNA]</scope>
    <source>
        <strain evidence="4 5">MCC P1</strain>
    </source>
</reference>
<feature type="domain" description="SGNH hydrolase-type esterase" evidence="2">
    <location>
        <begin position="157"/>
        <end position="317"/>
    </location>
</feature>
<keyword evidence="5" id="KW-1185">Reference proteome</keyword>
<dbReference type="GO" id="GO:0052689">
    <property type="term" value="F:carboxylic ester hydrolase activity"/>
    <property type="evidence" value="ECO:0007669"/>
    <property type="project" value="InterPro"/>
</dbReference>
<dbReference type="EMBL" id="RJJE01000009">
    <property type="protein sequence ID" value="RNI30003.1"/>
    <property type="molecule type" value="Genomic_DNA"/>
</dbReference>
<gene>
    <name evidence="4" type="ORF">EFA69_10795</name>
</gene>
<dbReference type="InterPro" id="IPR040794">
    <property type="entry name" value="CE2_N"/>
</dbReference>
<keyword evidence="1" id="KW-0732">Signal</keyword>
<sequence length="359" mass="39931">MLQRLLPFLFLVCLTLPACKTSAPAAQTPVLFEADHPYIQYTGRIDFSNPKAPRFWTPGVYITAKFKGTSCQILLNDEEYGGKHNYLEVIVDNGTPYRIQTTGKSNTIQVAHNLPPGEHTVTLCKNTEANIGYLELVGIKAEALLPPPAKPTRKIEFIGNSITCGSGADPSTVPCGQGQWHDQHNAYLAYGPRTARALNAQWHLTAFSGIGLMRSCCNMKLVMPQIFDKVNLRENEIAWNFSQYVPDAVTICLGQNDGIQDSTLFTRNYLQFLQTVRSKYPQAEIICLTSPMADVQLAASQKNYLTGIVQAARRAGDAKVHSFFFARSYTNGCDSHPNLADHDLIAQELTPFLKKMLRW</sequence>
<dbReference type="Pfam" id="PF17996">
    <property type="entry name" value="CE2_N"/>
    <property type="match status" value="1"/>
</dbReference>
<feature type="chain" id="PRO_5018122751" evidence="1">
    <location>
        <begin position="26"/>
        <end position="359"/>
    </location>
</feature>
<protein>
    <submittedName>
        <fullName evidence="4">Acetyl xylan esterase</fullName>
    </submittedName>
</protein>
<dbReference type="InterPro" id="IPR052762">
    <property type="entry name" value="PCW_deacetylase/CE"/>
</dbReference>
<accession>A0A3M9MYP3</accession>
<dbReference type="CDD" id="cd01831">
    <property type="entry name" value="Endoglucanase_E_like"/>
    <property type="match status" value="1"/>
</dbReference>
<dbReference type="PANTHER" id="PTHR37834">
    <property type="entry name" value="GDSL-LIKE LIPASE/ACYLHYDROLASE DOMAIN PROTEIN (AFU_ORTHOLOGUE AFUA_2G00620)"/>
    <property type="match status" value="1"/>
</dbReference>
<dbReference type="RefSeq" id="WP_123133084.1">
    <property type="nucleotide sequence ID" value="NZ_RJJE01000009.1"/>
</dbReference>
<evidence type="ECO:0000259" key="2">
    <source>
        <dbReference type="Pfam" id="PF13472"/>
    </source>
</evidence>
<dbReference type="Proteomes" id="UP000271010">
    <property type="component" value="Unassembled WGS sequence"/>
</dbReference>
<dbReference type="Pfam" id="PF13472">
    <property type="entry name" value="Lipase_GDSL_2"/>
    <property type="match status" value="1"/>
</dbReference>
<evidence type="ECO:0000256" key="1">
    <source>
        <dbReference type="SAM" id="SignalP"/>
    </source>
</evidence>
<feature type="domain" description="Carbohydrate esterase 2 N-terminal" evidence="3">
    <location>
        <begin position="41"/>
        <end position="148"/>
    </location>
</feature>
<comment type="caution">
    <text evidence="4">The sequence shown here is derived from an EMBL/GenBank/DDBJ whole genome shotgun (WGS) entry which is preliminary data.</text>
</comment>
<name>A0A3M9MYP3_9BACT</name>